<reference evidence="1 2" key="1">
    <citation type="submission" date="2024-06" db="EMBL/GenBank/DDBJ databases">
        <authorList>
            <person name="Kaempfer P."/>
            <person name="Viver T."/>
        </authorList>
    </citation>
    <scope>NUCLEOTIDE SEQUENCE [LARGE SCALE GENOMIC DNA]</scope>
    <source>
        <strain evidence="1 2">ST-119</strain>
    </source>
</reference>
<name>A0ABW8YWL1_9FLAO</name>
<keyword evidence="2" id="KW-1185">Reference proteome</keyword>
<dbReference type="RefSeq" id="WP_408084009.1">
    <property type="nucleotide sequence ID" value="NZ_JBELPZ010000003.1"/>
</dbReference>
<gene>
    <name evidence="1" type="ORF">ABS766_04925</name>
</gene>
<accession>A0ABW8YWL1</accession>
<comment type="caution">
    <text evidence="1">The sequence shown here is derived from an EMBL/GenBank/DDBJ whole genome shotgun (WGS) entry which is preliminary data.</text>
</comment>
<dbReference type="PROSITE" id="PS51257">
    <property type="entry name" value="PROKAR_LIPOPROTEIN"/>
    <property type="match status" value="1"/>
</dbReference>
<organism evidence="1 2">
    <name type="scientific">Flavobacterium rhizosphaerae</name>
    <dbReference type="NCBI Taxonomy" id="3163298"/>
    <lineage>
        <taxon>Bacteria</taxon>
        <taxon>Pseudomonadati</taxon>
        <taxon>Bacteroidota</taxon>
        <taxon>Flavobacteriia</taxon>
        <taxon>Flavobacteriales</taxon>
        <taxon>Flavobacteriaceae</taxon>
        <taxon>Flavobacterium</taxon>
    </lineage>
</organism>
<dbReference type="EMBL" id="JBELPZ010000003">
    <property type="protein sequence ID" value="MFL9843757.1"/>
    <property type="molecule type" value="Genomic_DNA"/>
</dbReference>
<dbReference type="Pfam" id="PF16267">
    <property type="entry name" value="DUF4920"/>
    <property type="match status" value="1"/>
</dbReference>
<protein>
    <submittedName>
        <fullName evidence="1">DUF4920 domain-containing protein</fullName>
    </submittedName>
</protein>
<dbReference type="Proteomes" id="UP001629156">
    <property type="component" value="Unassembled WGS sequence"/>
</dbReference>
<proteinExistence type="predicted"/>
<dbReference type="InterPro" id="IPR032577">
    <property type="entry name" value="DUF4920"/>
</dbReference>
<evidence type="ECO:0000313" key="1">
    <source>
        <dbReference type="EMBL" id="MFL9843757.1"/>
    </source>
</evidence>
<sequence>MRKSFLAIAALTMFFSCKNENNTDQGDIVIDNIVETASENGEPVNTESGEYAQFGDKITADRAITSEQMYNKYKTLKAGDTINVTFKTKVKDVCQRKGCWMKLELADGEESFVKFKDYAFFVPMNSAGQEAIVNGKAYVSETSVAELKHYAEDEGKSKEEIAKITEPEFEYNFLADGVLISKTL</sequence>
<evidence type="ECO:0000313" key="2">
    <source>
        <dbReference type="Proteomes" id="UP001629156"/>
    </source>
</evidence>